<name>A0ABY4QW21_9ACTN</name>
<dbReference type="SUPFAM" id="SSF48498">
    <property type="entry name" value="Tetracyclin repressor-like, C-terminal domain"/>
    <property type="match status" value="1"/>
</dbReference>
<dbReference type="SUPFAM" id="SSF46689">
    <property type="entry name" value="Homeodomain-like"/>
    <property type="match status" value="1"/>
</dbReference>
<gene>
    <name evidence="6" type="ORF">M6D93_12010</name>
</gene>
<dbReference type="InterPro" id="IPR036271">
    <property type="entry name" value="Tet_transcr_reg_TetR-rel_C_sf"/>
</dbReference>
<dbReference type="PRINTS" id="PR00455">
    <property type="entry name" value="HTHTETR"/>
</dbReference>
<keyword evidence="1" id="KW-0805">Transcription regulation</keyword>
<protein>
    <submittedName>
        <fullName evidence="6">TetR/AcrR family transcriptional regulator</fullName>
    </submittedName>
</protein>
<organism evidence="6 7">
    <name type="scientific">Jatrophihabitans telluris</name>
    <dbReference type="NCBI Taxonomy" id="2038343"/>
    <lineage>
        <taxon>Bacteria</taxon>
        <taxon>Bacillati</taxon>
        <taxon>Actinomycetota</taxon>
        <taxon>Actinomycetes</taxon>
        <taxon>Jatrophihabitantales</taxon>
        <taxon>Jatrophihabitantaceae</taxon>
        <taxon>Jatrophihabitans</taxon>
    </lineage>
</organism>
<proteinExistence type="predicted"/>
<dbReference type="InterPro" id="IPR009057">
    <property type="entry name" value="Homeodomain-like_sf"/>
</dbReference>
<dbReference type="EMBL" id="CP097332">
    <property type="protein sequence ID" value="UQX87031.1"/>
    <property type="molecule type" value="Genomic_DNA"/>
</dbReference>
<feature type="domain" description="HTH tetR-type" evidence="5">
    <location>
        <begin position="12"/>
        <end position="72"/>
    </location>
</feature>
<evidence type="ECO:0000256" key="2">
    <source>
        <dbReference type="ARBA" id="ARBA00023125"/>
    </source>
</evidence>
<evidence type="ECO:0000256" key="3">
    <source>
        <dbReference type="ARBA" id="ARBA00023163"/>
    </source>
</evidence>
<dbReference type="Proteomes" id="UP001056336">
    <property type="component" value="Chromosome"/>
</dbReference>
<evidence type="ECO:0000313" key="7">
    <source>
        <dbReference type="Proteomes" id="UP001056336"/>
    </source>
</evidence>
<dbReference type="InterPro" id="IPR001647">
    <property type="entry name" value="HTH_TetR"/>
</dbReference>
<evidence type="ECO:0000256" key="1">
    <source>
        <dbReference type="ARBA" id="ARBA00023015"/>
    </source>
</evidence>
<reference evidence="6" key="2">
    <citation type="submission" date="2022-05" db="EMBL/GenBank/DDBJ databases">
        <authorList>
            <person name="Kim J.-S."/>
            <person name="Lee K."/>
            <person name="Suh M."/>
            <person name="Eom M."/>
            <person name="Kim J.-S."/>
            <person name="Kim D.-S."/>
            <person name="Ko S.-H."/>
            <person name="Shin Y."/>
            <person name="Lee J.-S."/>
        </authorList>
    </citation>
    <scope>NUCLEOTIDE SEQUENCE</scope>
    <source>
        <strain evidence="6">N237</strain>
    </source>
</reference>
<dbReference type="PROSITE" id="PS50977">
    <property type="entry name" value="HTH_TETR_2"/>
    <property type="match status" value="1"/>
</dbReference>
<dbReference type="RefSeq" id="WP_249769458.1">
    <property type="nucleotide sequence ID" value="NZ_CP097332.1"/>
</dbReference>
<keyword evidence="3" id="KW-0804">Transcription</keyword>
<evidence type="ECO:0000313" key="6">
    <source>
        <dbReference type="EMBL" id="UQX87031.1"/>
    </source>
</evidence>
<evidence type="ECO:0000259" key="5">
    <source>
        <dbReference type="PROSITE" id="PS50977"/>
    </source>
</evidence>
<dbReference type="PANTHER" id="PTHR47506:SF3">
    <property type="entry name" value="HTH-TYPE TRANSCRIPTIONAL REGULATOR LMRA"/>
    <property type="match status" value="1"/>
</dbReference>
<dbReference type="Gene3D" id="1.10.357.10">
    <property type="entry name" value="Tetracycline Repressor, domain 2"/>
    <property type="match status" value="1"/>
</dbReference>
<reference evidence="6" key="1">
    <citation type="journal article" date="2018" name="Int. J. Syst. Evol. Microbiol.">
        <title>Jatrophihabitans telluris sp. nov., isolated from sediment soil of lava forest wetlands and the emended description of the genus Jatrophihabitans.</title>
        <authorList>
            <person name="Lee K.C."/>
            <person name="Suh M.K."/>
            <person name="Eom M.K."/>
            <person name="Kim K.K."/>
            <person name="Kim J.S."/>
            <person name="Kim D.S."/>
            <person name="Ko S.H."/>
            <person name="Shin Y.K."/>
            <person name="Lee J.S."/>
        </authorList>
    </citation>
    <scope>NUCLEOTIDE SEQUENCE</scope>
    <source>
        <strain evidence="6">N237</strain>
    </source>
</reference>
<accession>A0ABY4QW21</accession>
<evidence type="ECO:0000256" key="4">
    <source>
        <dbReference type="PROSITE-ProRule" id="PRU00335"/>
    </source>
</evidence>
<dbReference type="Pfam" id="PF00440">
    <property type="entry name" value="TetR_N"/>
    <property type="match status" value="1"/>
</dbReference>
<keyword evidence="7" id="KW-1185">Reference proteome</keyword>
<sequence length="202" mass="21721">METERKSWSSREHRVTVVLDAAADMFYARGVHEVGMDELIARTGLGKATVYRLFPTKAELIGAYLTRLSESILSQIDSDVAQSDPAGVLLRIVDAVDDDLRRATFRGCPFNNASIEFSDTNHPARAAARAYREQLARRLTTLSKALAGEAEGGAIGAQLATLIDGAYTNAAHLGPDGPAAHGLDLARQLVHHARSVADRSPS</sequence>
<keyword evidence="2 4" id="KW-0238">DNA-binding</keyword>
<feature type="DNA-binding region" description="H-T-H motif" evidence="4">
    <location>
        <begin position="35"/>
        <end position="54"/>
    </location>
</feature>
<dbReference type="PANTHER" id="PTHR47506">
    <property type="entry name" value="TRANSCRIPTIONAL REGULATORY PROTEIN"/>
    <property type="match status" value="1"/>
</dbReference>